<sequence length="337" mass="36178">MCHHALALWTANRVIWRRAYHGWLLPIVNNKRKAAAEKAVATKAAKRAQKGAKHPPTTTTVTTSNPTPAANANLDAAVRRRGVMKQLCDCEQHKGLNEFEQFPISGDVVSGSFGLLVMNSGDNGQLIPACAFRCPYCTYACSSKGHKGSTVRKHVRNMHIKTGHYPSLQMAQGSSGHPHHRLEKVVDLPPADESEFSASAAPAVSGPMVPFSAPVVTSGPASSSSSNNNGNQVSRSASVSSASARPPTDYDNDESDGFVSEPPASCTTPARRQPTNNQRPPSSNQRATTTAKRPLTGHRPATRSQHDGPVEEHIDPSPEEAAAEAQDADDLFYQHQR</sequence>
<evidence type="ECO:0000256" key="1">
    <source>
        <dbReference type="SAM" id="MobiDB-lite"/>
    </source>
</evidence>
<feature type="compositionally biased region" description="Low complexity" evidence="1">
    <location>
        <begin position="216"/>
        <end position="245"/>
    </location>
</feature>
<dbReference type="RefSeq" id="XP_043132147.1">
    <property type="nucleotide sequence ID" value="XM_043275488.1"/>
</dbReference>
<feature type="compositionally biased region" description="Acidic residues" evidence="1">
    <location>
        <begin position="317"/>
        <end position="330"/>
    </location>
</feature>
<dbReference type="KEGG" id="ache:ACHE_11027S"/>
<feature type="compositionally biased region" description="Basic and acidic residues" evidence="1">
    <location>
        <begin position="304"/>
        <end position="316"/>
    </location>
</feature>
<dbReference type="GeneID" id="66977984"/>
<feature type="region of interest" description="Disordered" evidence="1">
    <location>
        <begin position="216"/>
        <end position="337"/>
    </location>
</feature>
<evidence type="ECO:0000313" key="2">
    <source>
        <dbReference type="EMBL" id="BCR83625.1"/>
    </source>
</evidence>
<feature type="compositionally biased region" description="Low complexity" evidence="1">
    <location>
        <begin position="55"/>
        <end position="70"/>
    </location>
</feature>
<keyword evidence="3" id="KW-1185">Reference proteome</keyword>
<reference evidence="2" key="2">
    <citation type="submission" date="2021-02" db="EMBL/GenBank/DDBJ databases">
        <title>Aspergillus chevalieri M1 genome sequence.</title>
        <authorList>
            <person name="Kadooka C."/>
            <person name="Mori K."/>
            <person name="Futagami T."/>
        </authorList>
    </citation>
    <scope>NUCLEOTIDE SEQUENCE</scope>
    <source>
        <strain evidence="2">M1</strain>
    </source>
</reference>
<organism evidence="2 3">
    <name type="scientific">Aspergillus chevalieri</name>
    <name type="common">Eurotium chevalieri</name>
    <dbReference type="NCBI Taxonomy" id="182096"/>
    <lineage>
        <taxon>Eukaryota</taxon>
        <taxon>Fungi</taxon>
        <taxon>Dikarya</taxon>
        <taxon>Ascomycota</taxon>
        <taxon>Pezizomycotina</taxon>
        <taxon>Eurotiomycetes</taxon>
        <taxon>Eurotiomycetidae</taxon>
        <taxon>Eurotiales</taxon>
        <taxon>Aspergillaceae</taxon>
        <taxon>Aspergillus</taxon>
        <taxon>Aspergillus subgen. Aspergillus</taxon>
    </lineage>
</organism>
<gene>
    <name evidence="2" type="ORF">ACHE_11027S</name>
</gene>
<feature type="compositionally biased region" description="Polar residues" evidence="1">
    <location>
        <begin position="265"/>
        <end position="291"/>
    </location>
</feature>
<proteinExistence type="predicted"/>
<dbReference type="Proteomes" id="UP000637239">
    <property type="component" value="Chromosome 1"/>
</dbReference>
<dbReference type="EMBL" id="AP024416">
    <property type="protein sequence ID" value="BCR83625.1"/>
    <property type="molecule type" value="Genomic_DNA"/>
</dbReference>
<feature type="region of interest" description="Disordered" evidence="1">
    <location>
        <begin position="45"/>
        <end position="70"/>
    </location>
</feature>
<dbReference type="AlphaFoldDB" id="A0A7R7VF22"/>
<evidence type="ECO:0000313" key="3">
    <source>
        <dbReference type="Proteomes" id="UP000637239"/>
    </source>
</evidence>
<protein>
    <submittedName>
        <fullName evidence="2">Uncharacterized protein</fullName>
    </submittedName>
</protein>
<accession>A0A7R7VF22</accession>
<name>A0A7R7VF22_ASPCH</name>
<reference evidence="2" key="1">
    <citation type="submission" date="2021-01" db="EMBL/GenBank/DDBJ databases">
        <authorList>
            <consortium name="Aspergillus chevalieri M1 genome sequencing consortium"/>
            <person name="Kazuki M."/>
            <person name="Futagami T."/>
        </authorList>
    </citation>
    <scope>NUCLEOTIDE SEQUENCE</scope>
    <source>
        <strain evidence="2">M1</strain>
    </source>
</reference>